<feature type="transmembrane region" description="Helical" evidence="6">
    <location>
        <begin position="55"/>
        <end position="75"/>
    </location>
</feature>
<dbReference type="KEGG" id="lak:106154763"/>
<dbReference type="GO" id="GO:0012505">
    <property type="term" value="C:endomembrane system"/>
    <property type="evidence" value="ECO:0007669"/>
    <property type="project" value="UniProtKB-SubCell"/>
</dbReference>
<comment type="subcellular location">
    <subcellularLocation>
        <location evidence="1">Endomembrane system</location>
        <topology evidence="1">Multi-pass membrane protein</topology>
    </subcellularLocation>
</comment>
<feature type="transmembrane region" description="Helical" evidence="6">
    <location>
        <begin position="95"/>
        <end position="114"/>
    </location>
</feature>
<reference evidence="9 10" key="1">
    <citation type="submission" date="2025-04" db="UniProtKB">
        <authorList>
            <consortium name="RefSeq"/>
        </authorList>
    </citation>
    <scope>IDENTIFICATION</scope>
    <source>
        <tissue evidence="9 10">Gonads</tissue>
    </source>
</reference>
<dbReference type="InterPro" id="IPR019402">
    <property type="entry name" value="CWH43_N"/>
</dbReference>
<evidence type="ECO:0000256" key="3">
    <source>
        <dbReference type="ARBA" id="ARBA00022692"/>
    </source>
</evidence>
<dbReference type="OrthoDB" id="191706at2759"/>
<protein>
    <submittedName>
        <fullName evidence="9 10">DNA damage-regulated autophagy modulator protein 1</fullName>
    </submittedName>
</protein>
<proteinExistence type="inferred from homology"/>
<evidence type="ECO:0000313" key="10">
    <source>
        <dbReference type="RefSeq" id="XP_013384683.1"/>
    </source>
</evidence>
<dbReference type="AlphaFoldDB" id="A0A1S3HF33"/>
<evidence type="ECO:0000259" key="7">
    <source>
        <dbReference type="Pfam" id="PF10277"/>
    </source>
</evidence>
<organism evidence="8 9">
    <name type="scientific">Lingula anatina</name>
    <name type="common">Brachiopod</name>
    <name type="synonym">Lingula unguis</name>
    <dbReference type="NCBI Taxonomy" id="7574"/>
    <lineage>
        <taxon>Eukaryota</taxon>
        <taxon>Metazoa</taxon>
        <taxon>Spiralia</taxon>
        <taxon>Lophotrochozoa</taxon>
        <taxon>Brachiopoda</taxon>
        <taxon>Linguliformea</taxon>
        <taxon>Lingulata</taxon>
        <taxon>Lingulida</taxon>
        <taxon>Linguloidea</taxon>
        <taxon>Lingulidae</taxon>
        <taxon>Lingula</taxon>
    </lineage>
</organism>
<dbReference type="RefSeq" id="XP_013384686.1">
    <property type="nucleotide sequence ID" value="XM_013529232.2"/>
</dbReference>
<dbReference type="PANTHER" id="PTHR21324">
    <property type="entry name" value="FASTING-INDUCIBLE INTEGRAL MEMBRANE PROTEIN TM6P1-RELATED"/>
    <property type="match status" value="1"/>
</dbReference>
<gene>
    <name evidence="9 10 11 12" type="primary">LOC106154763</name>
</gene>
<evidence type="ECO:0000313" key="11">
    <source>
        <dbReference type="RefSeq" id="XP_013384684.1"/>
    </source>
</evidence>
<comment type="similarity">
    <text evidence="2">Belongs to the DRAM/TMEM150 family.</text>
</comment>
<feature type="transmembrane region" description="Helical" evidence="6">
    <location>
        <begin position="7"/>
        <end position="29"/>
    </location>
</feature>
<dbReference type="PANTHER" id="PTHR21324:SF18">
    <property type="entry name" value="DNA DAMAGE-REGULATED AUTOPHAGY MODULATOR PROTEIN 1-LIKE"/>
    <property type="match status" value="1"/>
</dbReference>
<evidence type="ECO:0000313" key="9">
    <source>
        <dbReference type="RefSeq" id="XP_013384682.1"/>
    </source>
</evidence>
<evidence type="ECO:0000313" key="12">
    <source>
        <dbReference type="RefSeq" id="XP_013384686.1"/>
    </source>
</evidence>
<dbReference type="Proteomes" id="UP000085678">
    <property type="component" value="Unplaced"/>
</dbReference>
<feature type="transmembrane region" description="Helical" evidence="6">
    <location>
        <begin position="159"/>
        <end position="183"/>
    </location>
</feature>
<evidence type="ECO:0000313" key="8">
    <source>
        <dbReference type="Proteomes" id="UP000085678"/>
    </source>
</evidence>
<keyword evidence="4 6" id="KW-1133">Transmembrane helix</keyword>
<dbReference type="RefSeq" id="XP_013384682.1">
    <property type="nucleotide sequence ID" value="XM_013529228.2"/>
</dbReference>
<dbReference type="RefSeq" id="XP_013384684.1">
    <property type="nucleotide sequence ID" value="XM_013529230.2"/>
</dbReference>
<dbReference type="OMA" id="FWIRCAL"/>
<evidence type="ECO:0000256" key="5">
    <source>
        <dbReference type="ARBA" id="ARBA00023136"/>
    </source>
</evidence>
<dbReference type="GeneID" id="106154763"/>
<keyword evidence="3 6" id="KW-0812">Transmembrane</keyword>
<keyword evidence="8" id="KW-1185">Reference proteome</keyword>
<keyword evidence="5 6" id="KW-0472">Membrane</keyword>
<evidence type="ECO:0000256" key="6">
    <source>
        <dbReference type="SAM" id="Phobius"/>
    </source>
</evidence>
<name>A0A1S3HF33_LINAN</name>
<feature type="domain" description="CWH43-like N-terminal" evidence="7">
    <location>
        <begin position="9"/>
        <end position="235"/>
    </location>
</feature>
<dbReference type="Pfam" id="PF10277">
    <property type="entry name" value="Frag1"/>
    <property type="match status" value="1"/>
</dbReference>
<dbReference type="InterPro" id="IPR050911">
    <property type="entry name" value="DRAM/TMEM150_Autophagy_Mod"/>
</dbReference>
<accession>A0A1S3HF33</accession>
<evidence type="ECO:0000256" key="4">
    <source>
        <dbReference type="ARBA" id="ARBA00022989"/>
    </source>
</evidence>
<feature type="transmembrane region" description="Helical" evidence="6">
    <location>
        <begin position="120"/>
        <end position="139"/>
    </location>
</feature>
<evidence type="ECO:0000256" key="2">
    <source>
        <dbReference type="ARBA" id="ARBA00006565"/>
    </source>
</evidence>
<sequence length="268" mass="29932">MNILGPGLGFLPISLGVLATATFVSTYIISVVRNDVEVFFPYISDTGTNAPESCIFGQFLNLSAFLSLATMYVRYKLVKGFISDEYRGIDILNKVAAGFGILTSLGLSMVANFQETKVEVVHFLGAGLVFGGGVVYSLLHCAISYKMYPQFNGVYICRWRLALSLFSLISMVVTFIAASISRVEWNAMPDHPDSRVHWKPTDWGYAPHVVSTIAEWCMSIAFLLYFFTYIRDFQKVDLGIVVHLQVSHLDEEPVNIRRSPDETTQLLI</sequence>
<dbReference type="RefSeq" id="XP_013384683.1">
    <property type="nucleotide sequence ID" value="XM_013529229.2"/>
</dbReference>
<feature type="transmembrane region" description="Helical" evidence="6">
    <location>
        <begin position="203"/>
        <end position="227"/>
    </location>
</feature>
<evidence type="ECO:0000256" key="1">
    <source>
        <dbReference type="ARBA" id="ARBA00004127"/>
    </source>
</evidence>